<dbReference type="RefSeq" id="WP_028759944.1">
    <property type="nucleotide sequence ID" value="NZ_CP132914.1"/>
</dbReference>
<dbReference type="AlphaFoldDB" id="A0AA50Q4L8"/>
<sequence>MDKGQRYLRWLSYTAVIAVFFAVMLATVGKAIWVVLENVK</sequence>
<proteinExistence type="predicted"/>
<evidence type="ECO:0000256" key="1">
    <source>
        <dbReference type="SAM" id="Phobius"/>
    </source>
</evidence>
<dbReference type="GeneID" id="301339829"/>
<keyword evidence="1" id="KW-1133">Transmembrane helix</keyword>
<organism evidence="2">
    <name type="scientific">Shewanella oncorhynchi</name>
    <dbReference type="NCBI Taxonomy" id="2726434"/>
    <lineage>
        <taxon>Bacteria</taxon>
        <taxon>Pseudomonadati</taxon>
        <taxon>Pseudomonadota</taxon>
        <taxon>Gammaproteobacteria</taxon>
        <taxon>Alteromonadales</taxon>
        <taxon>Shewanellaceae</taxon>
        <taxon>Shewanella</taxon>
    </lineage>
</organism>
<evidence type="ECO:0000313" key="2">
    <source>
        <dbReference type="EMBL" id="WMB71093.1"/>
    </source>
</evidence>
<reference evidence="2" key="1">
    <citation type="submission" date="2023-08" db="EMBL/GenBank/DDBJ databases">
        <title>Complete genome sequence of Shewanella oncorhynchi Z-P2, a siderophore putrebactin-producing bacterium.</title>
        <authorList>
            <person name="Zhang Y."/>
        </authorList>
    </citation>
    <scope>NUCLEOTIDE SEQUENCE</scope>
    <source>
        <strain evidence="2">Z-P2</strain>
    </source>
</reference>
<gene>
    <name evidence="2" type="ORF">RA178_11560</name>
</gene>
<dbReference type="EMBL" id="CP132914">
    <property type="protein sequence ID" value="WMB71093.1"/>
    <property type="molecule type" value="Genomic_DNA"/>
</dbReference>
<feature type="transmembrane region" description="Helical" evidence="1">
    <location>
        <begin position="12"/>
        <end position="36"/>
    </location>
</feature>
<dbReference type="KEGG" id="sog:RA178_11560"/>
<protein>
    <submittedName>
        <fullName evidence="2">Uncharacterized protein</fullName>
    </submittedName>
</protein>
<accession>A0AA50Q4L8</accession>
<keyword evidence="1" id="KW-0472">Membrane</keyword>
<keyword evidence="1" id="KW-0812">Transmembrane</keyword>
<name>A0AA50Q4L8_9GAMM</name>
<dbReference type="Proteomes" id="UP001236800">
    <property type="component" value="Chromosome"/>
</dbReference>